<feature type="transmembrane region" description="Helical" evidence="1">
    <location>
        <begin position="428"/>
        <end position="447"/>
    </location>
</feature>
<accession>A0A4Q6Y8S6</accession>
<keyword evidence="3" id="KW-1185">Reference proteome</keyword>
<organism evidence="2 3">
    <name type="scientific">Sphingomonas populi</name>
    <dbReference type="NCBI Taxonomy" id="2484750"/>
    <lineage>
        <taxon>Bacteria</taxon>
        <taxon>Pseudomonadati</taxon>
        <taxon>Pseudomonadota</taxon>
        <taxon>Alphaproteobacteria</taxon>
        <taxon>Sphingomonadales</taxon>
        <taxon>Sphingomonadaceae</taxon>
        <taxon>Sphingomonas</taxon>
    </lineage>
</organism>
<gene>
    <name evidence="2" type="ORF">EWE75_04180</name>
</gene>
<evidence type="ECO:0000256" key="1">
    <source>
        <dbReference type="SAM" id="Phobius"/>
    </source>
</evidence>
<dbReference type="AlphaFoldDB" id="A0A4Q6Y8S6"/>
<feature type="transmembrane region" description="Helical" evidence="1">
    <location>
        <begin position="116"/>
        <end position="132"/>
    </location>
</feature>
<evidence type="ECO:0008006" key="4">
    <source>
        <dbReference type="Google" id="ProtNLM"/>
    </source>
</evidence>
<keyword evidence="1" id="KW-0472">Membrane</keyword>
<keyword evidence="1" id="KW-0812">Transmembrane</keyword>
<evidence type="ECO:0000313" key="2">
    <source>
        <dbReference type="EMBL" id="RZF65899.1"/>
    </source>
</evidence>
<feature type="transmembrane region" description="Helical" evidence="1">
    <location>
        <begin position="404"/>
        <end position="422"/>
    </location>
</feature>
<dbReference type="EMBL" id="SGIS01000004">
    <property type="protein sequence ID" value="RZF65899.1"/>
    <property type="molecule type" value="Genomic_DNA"/>
</dbReference>
<reference evidence="2 3" key="1">
    <citation type="submission" date="2019-02" db="EMBL/GenBank/DDBJ databases">
        <authorList>
            <person name="Li Y."/>
        </authorList>
    </citation>
    <scope>NUCLEOTIDE SEQUENCE [LARGE SCALE GENOMIC DNA]</scope>
    <source>
        <strain evidence="2 3">3-7</strain>
    </source>
</reference>
<keyword evidence="1" id="KW-1133">Transmembrane helix</keyword>
<dbReference type="Proteomes" id="UP000292085">
    <property type="component" value="Unassembled WGS sequence"/>
</dbReference>
<feature type="transmembrane region" description="Helical" evidence="1">
    <location>
        <begin position="68"/>
        <end position="86"/>
    </location>
</feature>
<dbReference type="OrthoDB" id="7957736at2"/>
<feature type="transmembrane region" description="Helical" evidence="1">
    <location>
        <begin position="178"/>
        <end position="198"/>
    </location>
</feature>
<name>A0A4Q6Y8S6_9SPHN</name>
<evidence type="ECO:0000313" key="3">
    <source>
        <dbReference type="Proteomes" id="UP000292085"/>
    </source>
</evidence>
<sequence>MTARSPRIVVAALVLAAALQLAAYWPGIMYWDAVRQYGQAVSGAFDDWHPPAMEWVWRQMIALHPGPAPMLLLQAGLYWLGFALLAARARQRWPVVLVALLPFALATLGSVLKDSLMAGALLAAVGLAAWAGREGRWGLRIAAITLLLFAATLRFNALLAALPLLVAVLPASWRRTPARLAACTLVGGFALAAAMPLANHATGAKPSGVALSLVIFDLGGITEHSGVDAFPPLPVASPVAVNHRCYDPVRWDSYAWWVAEPCPIGFALIRDTFAAHHQSPYVFWLKAIAAHPIAYAEHRLRHANQNMRFVIGHEIERPVQPQSAPNDWGYRITQNPLQRALDWLAVQSCRTPLGWPICWIALALGMVFASRGVPGMAMPLALSAALYGGGYLVLSVASDLRYHLWTMLAAGLAVAFLVDAGVPRRRLVLATVPAIGVALIGTAARLLW</sequence>
<feature type="transmembrane region" description="Helical" evidence="1">
    <location>
        <begin position="93"/>
        <end position="110"/>
    </location>
</feature>
<feature type="transmembrane region" description="Helical" evidence="1">
    <location>
        <begin position="376"/>
        <end position="397"/>
    </location>
</feature>
<proteinExistence type="predicted"/>
<feature type="transmembrane region" description="Helical" evidence="1">
    <location>
        <begin position="353"/>
        <end position="370"/>
    </location>
</feature>
<feature type="transmembrane region" description="Helical" evidence="1">
    <location>
        <begin position="144"/>
        <end position="166"/>
    </location>
</feature>
<comment type="caution">
    <text evidence="2">The sequence shown here is derived from an EMBL/GenBank/DDBJ whole genome shotgun (WGS) entry which is preliminary data.</text>
</comment>
<protein>
    <recommendedName>
        <fullName evidence="4">Glycosyltransferase RgtA/B/C/D-like domain-containing protein</fullName>
    </recommendedName>
</protein>